<protein>
    <submittedName>
        <fullName evidence="1">Uncharacterized protein</fullName>
    </submittedName>
</protein>
<dbReference type="AlphaFoldDB" id="M5RGA9"/>
<dbReference type="EMBL" id="ANOG01000677">
    <property type="protein sequence ID" value="EMI18360.1"/>
    <property type="molecule type" value="Genomic_DNA"/>
</dbReference>
<name>M5RGA9_9BACT</name>
<sequence length="325" mass="35223">MPLPKVEIDGEPPYVCATTYPNGPTGIATEGRVSIDDLWFHPRAKVSVKIKDASQPIGIAGHYQQLVFEFAGNIEHLSHVWAQDLLADEAIDIKQDVRIDGSTMVIDGALIQRIGTSASNPGDTSAPGLVIQLEGDSLPYADATFTPHVTPVKQSATPNKQIAKQSDGYFGTAEISRSPYGYRVEASGPSQFVLKELPRGVTNGKILVAWKMKSGNGSATKNGLIVLSSDEDAKAAVCAGSWIGANEITLFENDSSWGNDLKKPIKQDRELDCRLEVDLDQRTASFTVNGETLQMPFSESLTSIHYVGFGVHRSQTLFSEPVIKY</sequence>
<comment type="caution">
    <text evidence="1">The sequence shown here is derived from an EMBL/GenBank/DDBJ whole genome shotgun (WGS) entry which is preliminary data.</text>
</comment>
<organism evidence="1 2">
    <name type="scientific">Rhodopirellula maiorica SM1</name>
    <dbReference type="NCBI Taxonomy" id="1265738"/>
    <lineage>
        <taxon>Bacteria</taxon>
        <taxon>Pseudomonadati</taxon>
        <taxon>Planctomycetota</taxon>
        <taxon>Planctomycetia</taxon>
        <taxon>Pirellulales</taxon>
        <taxon>Pirellulaceae</taxon>
        <taxon>Novipirellula</taxon>
    </lineage>
</organism>
<keyword evidence="2" id="KW-1185">Reference proteome</keyword>
<evidence type="ECO:0000313" key="2">
    <source>
        <dbReference type="Proteomes" id="UP000011991"/>
    </source>
</evidence>
<dbReference type="PATRIC" id="fig|1265738.3.peg.4744"/>
<accession>M5RGA9</accession>
<reference evidence="1 2" key="1">
    <citation type="journal article" date="2013" name="Mar. Genomics">
        <title>Expression of sulfatases in Rhodopirellula baltica and the diversity of sulfatases in the genus Rhodopirellula.</title>
        <authorList>
            <person name="Wegner C.E."/>
            <person name="Richter-Heitmann T."/>
            <person name="Klindworth A."/>
            <person name="Klockow C."/>
            <person name="Richter M."/>
            <person name="Achstetter T."/>
            <person name="Glockner F.O."/>
            <person name="Harder J."/>
        </authorList>
    </citation>
    <scope>NUCLEOTIDE SEQUENCE [LARGE SCALE GENOMIC DNA]</scope>
    <source>
        <strain evidence="1 2">SM1</strain>
    </source>
</reference>
<dbReference type="Proteomes" id="UP000011991">
    <property type="component" value="Unassembled WGS sequence"/>
</dbReference>
<evidence type="ECO:0000313" key="1">
    <source>
        <dbReference type="EMBL" id="EMI18360.1"/>
    </source>
</evidence>
<proteinExistence type="predicted"/>
<gene>
    <name evidence="1" type="ORF">RMSM_04722</name>
</gene>